<evidence type="ECO:0000313" key="10">
    <source>
        <dbReference type="Proteomes" id="UP000648801"/>
    </source>
</evidence>
<reference evidence="9" key="2">
    <citation type="submission" date="2020-09" db="EMBL/GenBank/DDBJ databases">
        <authorList>
            <person name="Sun Q."/>
            <person name="Zhou Y."/>
        </authorList>
    </citation>
    <scope>NUCLEOTIDE SEQUENCE</scope>
    <source>
        <strain evidence="9">CGMCC 1.15447</strain>
    </source>
</reference>
<dbReference type="SMART" id="SM00220">
    <property type="entry name" value="S_TKc"/>
    <property type="match status" value="1"/>
</dbReference>
<evidence type="ECO:0000313" key="9">
    <source>
        <dbReference type="EMBL" id="GGA57833.1"/>
    </source>
</evidence>
<dbReference type="InterPro" id="IPR017441">
    <property type="entry name" value="Protein_kinase_ATP_BS"/>
</dbReference>
<name>A0A916RIJ4_9BACT</name>
<keyword evidence="2 6" id="KW-0547">Nucleotide-binding</keyword>
<feature type="region of interest" description="Disordered" evidence="7">
    <location>
        <begin position="402"/>
        <end position="421"/>
    </location>
</feature>
<dbReference type="Gene3D" id="3.30.200.20">
    <property type="entry name" value="Phosphorylase Kinase, domain 1"/>
    <property type="match status" value="1"/>
</dbReference>
<feature type="repeat" description="TPR" evidence="5">
    <location>
        <begin position="642"/>
        <end position="675"/>
    </location>
</feature>
<dbReference type="Pfam" id="PF00069">
    <property type="entry name" value="Pkinase"/>
    <property type="match status" value="1"/>
</dbReference>
<dbReference type="InterPro" id="IPR011009">
    <property type="entry name" value="Kinase-like_dom_sf"/>
</dbReference>
<keyword evidence="4 6" id="KW-0067">ATP-binding</keyword>
<dbReference type="InterPro" id="IPR011990">
    <property type="entry name" value="TPR-like_helical_dom_sf"/>
</dbReference>
<accession>A0A916RIJ4</accession>
<proteinExistence type="predicted"/>
<feature type="domain" description="Protein kinase" evidence="8">
    <location>
        <begin position="12"/>
        <end position="279"/>
    </location>
</feature>
<sequence>MVPEVGQRFGPYEILGRLGGGGMGHVFRAWDARLHREVAVKLLHDDYKMPAMRERFLLEARAASALNHPNICTIFDIGDQDGNPYLVMELLNGETLKSRIARGPLPVAEMIRYSMEIADALEAADARGVVHRDIKPANIFLVKMPSGRFQAKVLDFGLAKIGLSEGGGWGSRTLDLSLRGGTVGTLSYMSPEQGRGEPLDIRSDLFSLGIVMYEMASGQLPFKGTTSAQMFQQLFNRTPDPVRVWNSAVPRHLEKVIQKLLAKERRDRYQSAKELHEALGTITVRRSLGAWRDKLPQSPWPDRNRAAQGMSAASLPGVTSFERAHVSGDLSQSSESLPNGSPQMPRSPVADARPPRPEGRAPAQDRNGAAREPEWSAQSSAVAISDSSTGKFWAARAMADRAEQERAGIEPGSDSEVAPREDTRSKYASWTLPLVASVSTLPTELQLRLRERRVKRAIEFGVAFVVLLAGIYLLARGGHFRPIVLGPRDALLLTTIQNGTSDKALDDGTIMQGLEMELRQADTLKVYGGEAYHAGLRQIGAATDGTSHVPVDRVAQAVGAKDYLYGEITRFGKSYTISVEVLDTATNDKIVSLDETADGRDQIPAAIGRLAREVRAEVAEGGLARARQTVELTQEATGNVDALHEYALAGAAMQAGQVGDALASYQKAVALDPHFIEAQMKLAWIYRSQGAEVEAANAARLAQGAAGHASSRVKLLAQFCYLINVNSDYRQARQVIRQYVLHNPHDAGGLASLALVSRLEGFLPEALLAAQQSYGENPFKAEAYDEAEHALVGLDRYDEAFQLEEKSSHAGVASSYANALTVAYLGGKQDWVEQQAKIMQAGGASAQLLASPMMAYALYLDNTGQFTAGETAWRAAAASVASLRSAPASLLAQAALDRALTENCGRALALANEVSGMERGPAASFTAAMAAGLCGNKTYADKAIASLQQSFPQNVAVGQYYAPELAAAADIGINDPVSALQLLMGLGGYDQVSLAPYLRGMAHEAVGQAPVAVVDYQAVLNHRGSDYLLSSDLYPMAEIGVARSAWTNHDKAGSAAAYIKFLSLWPHADPKDPLVKEALVRTKTAGK</sequence>
<dbReference type="Gene3D" id="1.25.40.10">
    <property type="entry name" value="Tetratricopeptide repeat domain"/>
    <property type="match status" value="1"/>
</dbReference>
<evidence type="ECO:0000256" key="2">
    <source>
        <dbReference type="ARBA" id="ARBA00022741"/>
    </source>
</evidence>
<dbReference type="PANTHER" id="PTHR43289">
    <property type="entry name" value="MITOGEN-ACTIVATED PROTEIN KINASE KINASE KINASE 20-RELATED"/>
    <property type="match status" value="1"/>
</dbReference>
<dbReference type="SUPFAM" id="SSF56112">
    <property type="entry name" value="Protein kinase-like (PK-like)"/>
    <property type="match status" value="1"/>
</dbReference>
<gene>
    <name evidence="9" type="ORF">GCM10011507_06480</name>
</gene>
<protein>
    <recommendedName>
        <fullName evidence="8">Protein kinase domain-containing protein</fullName>
    </recommendedName>
</protein>
<evidence type="ECO:0000256" key="7">
    <source>
        <dbReference type="SAM" id="MobiDB-lite"/>
    </source>
</evidence>
<organism evidence="9 10">
    <name type="scientific">Edaphobacter acidisoli</name>
    <dbReference type="NCBI Taxonomy" id="2040573"/>
    <lineage>
        <taxon>Bacteria</taxon>
        <taxon>Pseudomonadati</taxon>
        <taxon>Acidobacteriota</taxon>
        <taxon>Terriglobia</taxon>
        <taxon>Terriglobales</taxon>
        <taxon>Acidobacteriaceae</taxon>
        <taxon>Edaphobacter</taxon>
    </lineage>
</organism>
<dbReference type="SUPFAM" id="SSF48452">
    <property type="entry name" value="TPR-like"/>
    <property type="match status" value="1"/>
</dbReference>
<dbReference type="Gene3D" id="1.10.510.10">
    <property type="entry name" value="Transferase(Phosphotransferase) domain 1"/>
    <property type="match status" value="1"/>
</dbReference>
<dbReference type="CDD" id="cd14014">
    <property type="entry name" value="STKc_PknB_like"/>
    <property type="match status" value="1"/>
</dbReference>
<dbReference type="Proteomes" id="UP000648801">
    <property type="component" value="Unassembled WGS sequence"/>
</dbReference>
<feature type="region of interest" description="Disordered" evidence="7">
    <location>
        <begin position="326"/>
        <end position="383"/>
    </location>
</feature>
<evidence type="ECO:0000256" key="6">
    <source>
        <dbReference type="PROSITE-ProRule" id="PRU10141"/>
    </source>
</evidence>
<comment type="caution">
    <text evidence="9">The sequence shown here is derived from an EMBL/GenBank/DDBJ whole genome shotgun (WGS) entry which is preliminary data.</text>
</comment>
<dbReference type="InterPro" id="IPR008271">
    <property type="entry name" value="Ser/Thr_kinase_AS"/>
</dbReference>
<keyword evidence="3" id="KW-0418">Kinase</keyword>
<evidence type="ECO:0000256" key="3">
    <source>
        <dbReference type="ARBA" id="ARBA00022777"/>
    </source>
</evidence>
<evidence type="ECO:0000256" key="1">
    <source>
        <dbReference type="ARBA" id="ARBA00022679"/>
    </source>
</evidence>
<dbReference type="PROSITE" id="PS00107">
    <property type="entry name" value="PROTEIN_KINASE_ATP"/>
    <property type="match status" value="1"/>
</dbReference>
<dbReference type="Gene3D" id="3.40.50.10610">
    <property type="entry name" value="ABC-type transport auxiliary lipoprotein component"/>
    <property type="match status" value="1"/>
</dbReference>
<feature type="compositionally biased region" description="Polar residues" evidence="7">
    <location>
        <begin position="329"/>
        <end position="344"/>
    </location>
</feature>
<dbReference type="PROSITE" id="PS50011">
    <property type="entry name" value="PROTEIN_KINASE_DOM"/>
    <property type="match status" value="1"/>
</dbReference>
<evidence type="ECO:0000259" key="8">
    <source>
        <dbReference type="PROSITE" id="PS50011"/>
    </source>
</evidence>
<dbReference type="PROSITE" id="PS00108">
    <property type="entry name" value="PROTEIN_KINASE_ST"/>
    <property type="match status" value="1"/>
</dbReference>
<evidence type="ECO:0000256" key="4">
    <source>
        <dbReference type="ARBA" id="ARBA00022840"/>
    </source>
</evidence>
<keyword evidence="1" id="KW-0808">Transferase</keyword>
<reference evidence="9" key="1">
    <citation type="journal article" date="2014" name="Int. J. Syst. Evol. Microbiol.">
        <title>Complete genome sequence of Corynebacterium casei LMG S-19264T (=DSM 44701T), isolated from a smear-ripened cheese.</title>
        <authorList>
            <consortium name="US DOE Joint Genome Institute (JGI-PGF)"/>
            <person name="Walter F."/>
            <person name="Albersmeier A."/>
            <person name="Kalinowski J."/>
            <person name="Ruckert C."/>
        </authorList>
    </citation>
    <scope>NUCLEOTIDE SEQUENCE</scope>
    <source>
        <strain evidence="9">CGMCC 1.15447</strain>
    </source>
</reference>
<dbReference type="GO" id="GO:0005524">
    <property type="term" value="F:ATP binding"/>
    <property type="evidence" value="ECO:0007669"/>
    <property type="project" value="UniProtKB-UniRule"/>
</dbReference>
<dbReference type="PROSITE" id="PS50005">
    <property type="entry name" value="TPR"/>
    <property type="match status" value="1"/>
</dbReference>
<dbReference type="AlphaFoldDB" id="A0A916RIJ4"/>
<feature type="binding site" evidence="6">
    <location>
        <position position="41"/>
    </location>
    <ligand>
        <name>ATP</name>
        <dbReference type="ChEBI" id="CHEBI:30616"/>
    </ligand>
</feature>
<dbReference type="InterPro" id="IPR019734">
    <property type="entry name" value="TPR_rpt"/>
</dbReference>
<dbReference type="EMBL" id="BMJB01000001">
    <property type="protein sequence ID" value="GGA57833.1"/>
    <property type="molecule type" value="Genomic_DNA"/>
</dbReference>
<evidence type="ECO:0000256" key="5">
    <source>
        <dbReference type="PROSITE-ProRule" id="PRU00339"/>
    </source>
</evidence>
<dbReference type="RefSeq" id="WP_188757876.1">
    <property type="nucleotide sequence ID" value="NZ_BMJB01000001.1"/>
</dbReference>
<keyword evidence="10" id="KW-1185">Reference proteome</keyword>
<dbReference type="PANTHER" id="PTHR43289:SF34">
    <property type="entry name" value="SERINE_THREONINE-PROTEIN KINASE YBDM-RELATED"/>
    <property type="match status" value="1"/>
</dbReference>
<keyword evidence="5" id="KW-0802">TPR repeat</keyword>
<dbReference type="GO" id="GO:0004674">
    <property type="term" value="F:protein serine/threonine kinase activity"/>
    <property type="evidence" value="ECO:0007669"/>
    <property type="project" value="TreeGrafter"/>
</dbReference>
<dbReference type="InterPro" id="IPR000719">
    <property type="entry name" value="Prot_kinase_dom"/>
</dbReference>